<protein>
    <submittedName>
        <fullName evidence="2">Uncharacterized protein</fullName>
    </submittedName>
</protein>
<dbReference type="RefSeq" id="WP_264911366.1">
    <property type="nucleotide sequence ID" value="NZ_JAPDUL010000001.1"/>
</dbReference>
<dbReference type="EMBL" id="JAPDUM010000001">
    <property type="protein sequence ID" value="MCW4165017.1"/>
    <property type="molecule type" value="Genomic_DNA"/>
</dbReference>
<sequence>MKKIVTFLFAFAMSLPLWCGETGLFTYEGGFFIKDGNIWKEYRPKDKPGIWNTYSQYGEEANYYNIRNNTITLAIPKTSNNNFYKRENGDWRIIYTTRVIYSYFKDSSVGLFCFETGYYVRDKKKWRLYLPDKKEGLWTDFDQYDEDDKFFYLKNDSAKVCVPKRADLNCFLWNKNNEKWEANYSITEIYDKI</sequence>
<evidence type="ECO:0000256" key="1">
    <source>
        <dbReference type="SAM" id="SignalP"/>
    </source>
</evidence>
<name>A0AAW5UZ28_9BACT</name>
<organism evidence="2 3">
    <name type="scientific">Segatella copri</name>
    <dbReference type="NCBI Taxonomy" id="165179"/>
    <lineage>
        <taxon>Bacteria</taxon>
        <taxon>Pseudomonadati</taxon>
        <taxon>Bacteroidota</taxon>
        <taxon>Bacteroidia</taxon>
        <taxon>Bacteroidales</taxon>
        <taxon>Prevotellaceae</taxon>
        <taxon>Segatella</taxon>
    </lineage>
</organism>
<keyword evidence="1" id="KW-0732">Signal</keyword>
<accession>A0AAW5UZ28</accession>
<gene>
    <name evidence="2" type="ORF">ONS98_07220</name>
</gene>
<dbReference type="AlphaFoldDB" id="A0AAW5UZ28"/>
<proteinExistence type="predicted"/>
<feature type="chain" id="PRO_5043992073" evidence="1">
    <location>
        <begin position="20"/>
        <end position="193"/>
    </location>
</feature>
<comment type="caution">
    <text evidence="2">The sequence shown here is derived from an EMBL/GenBank/DDBJ whole genome shotgun (WGS) entry which is preliminary data.</text>
</comment>
<reference evidence="2" key="1">
    <citation type="submission" date="2022-11" db="EMBL/GenBank/DDBJ databases">
        <title>Genomic repertoires linked with pathogenic potency of arthritogenic Prevotella copri isolated from the gut of rheumatoid arthritis patients.</title>
        <authorList>
            <person name="Nii T."/>
            <person name="Maeda Y."/>
            <person name="Motooka D."/>
            <person name="Naito M."/>
            <person name="Matsumoto Y."/>
            <person name="Ogawa T."/>
            <person name="Oguro-Igashira E."/>
            <person name="Kishikawa T."/>
            <person name="Yamashita M."/>
            <person name="Koizumi S."/>
            <person name="Kurakawa T."/>
            <person name="Okumura R."/>
            <person name="Kayama H."/>
            <person name="Murakami M."/>
            <person name="Sakaguchi T."/>
            <person name="Das B."/>
            <person name="Nakamura S."/>
            <person name="Okada Y."/>
            <person name="Kumanogoh A."/>
            <person name="Takeda K."/>
        </authorList>
    </citation>
    <scope>NUCLEOTIDE SEQUENCE</scope>
    <source>
        <strain evidence="2">RA-N001-16</strain>
    </source>
</reference>
<feature type="signal peptide" evidence="1">
    <location>
        <begin position="1"/>
        <end position="19"/>
    </location>
</feature>
<evidence type="ECO:0000313" key="2">
    <source>
        <dbReference type="EMBL" id="MCW4165017.1"/>
    </source>
</evidence>
<evidence type="ECO:0000313" key="3">
    <source>
        <dbReference type="Proteomes" id="UP001209476"/>
    </source>
</evidence>
<dbReference type="Proteomes" id="UP001209476">
    <property type="component" value="Unassembled WGS sequence"/>
</dbReference>